<evidence type="ECO:0000313" key="2">
    <source>
        <dbReference type="Proteomes" id="UP000828390"/>
    </source>
</evidence>
<gene>
    <name evidence="1" type="ORF">DPMN_144420</name>
</gene>
<sequence length="198" mass="22581">MSELLDDSGAGKDTVIERRRTYVWKERMEMLNNQLLGTNMNCFHFGSQSEGTTIPGLQSDVDFLTSYNNDNIMTVVEDWKAGMRNYLMLHGDSTDPQQYLLQVFTVDTPEPETNLYYDVFVLNDSGQVLLNAGRHKQDIEHQFTVIGEATKHGPSVTWVRDWNIVHAHHANLFLKYNTGSTDVEVVPGRLLSYLKLPV</sequence>
<name>A0A9D4JMJ4_DREPO</name>
<organism evidence="1 2">
    <name type="scientific">Dreissena polymorpha</name>
    <name type="common">Zebra mussel</name>
    <name type="synonym">Mytilus polymorpha</name>
    <dbReference type="NCBI Taxonomy" id="45954"/>
    <lineage>
        <taxon>Eukaryota</taxon>
        <taxon>Metazoa</taxon>
        <taxon>Spiralia</taxon>
        <taxon>Lophotrochozoa</taxon>
        <taxon>Mollusca</taxon>
        <taxon>Bivalvia</taxon>
        <taxon>Autobranchia</taxon>
        <taxon>Heteroconchia</taxon>
        <taxon>Euheterodonta</taxon>
        <taxon>Imparidentia</taxon>
        <taxon>Neoheterodontei</taxon>
        <taxon>Myida</taxon>
        <taxon>Dreissenoidea</taxon>
        <taxon>Dreissenidae</taxon>
        <taxon>Dreissena</taxon>
    </lineage>
</organism>
<reference evidence="1" key="2">
    <citation type="submission" date="2020-11" db="EMBL/GenBank/DDBJ databases">
        <authorList>
            <person name="McCartney M.A."/>
            <person name="Auch B."/>
            <person name="Kono T."/>
            <person name="Mallez S."/>
            <person name="Becker A."/>
            <person name="Gohl D.M."/>
            <person name="Silverstein K.A.T."/>
            <person name="Koren S."/>
            <person name="Bechman K.B."/>
            <person name="Herman A."/>
            <person name="Abrahante J.E."/>
            <person name="Garbe J."/>
        </authorList>
    </citation>
    <scope>NUCLEOTIDE SEQUENCE</scope>
    <source>
        <strain evidence="1">Duluth1</strain>
        <tissue evidence="1">Whole animal</tissue>
    </source>
</reference>
<dbReference type="EMBL" id="JAIWYP010000006">
    <property type="protein sequence ID" value="KAH3815884.1"/>
    <property type="molecule type" value="Genomic_DNA"/>
</dbReference>
<protein>
    <submittedName>
        <fullName evidence="1">Uncharacterized protein</fullName>
    </submittedName>
</protein>
<accession>A0A9D4JMJ4</accession>
<proteinExistence type="predicted"/>
<dbReference type="AlphaFoldDB" id="A0A9D4JMJ4"/>
<comment type="caution">
    <text evidence="1">The sequence shown here is derived from an EMBL/GenBank/DDBJ whole genome shotgun (WGS) entry which is preliminary data.</text>
</comment>
<dbReference type="Proteomes" id="UP000828390">
    <property type="component" value="Unassembled WGS sequence"/>
</dbReference>
<reference evidence="1" key="1">
    <citation type="journal article" date="2019" name="bioRxiv">
        <title>The Genome of the Zebra Mussel, Dreissena polymorpha: A Resource for Invasive Species Research.</title>
        <authorList>
            <person name="McCartney M.A."/>
            <person name="Auch B."/>
            <person name="Kono T."/>
            <person name="Mallez S."/>
            <person name="Zhang Y."/>
            <person name="Obille A."/>
            <person name="Becker A."/>
            <person name="Abrahante J.E."/>
            <person name="Garbe J."/>
            <person name="Badalamenti J.P."/>
            <person name="Herman A."/>
            <person name="Mangelson H."/>
            <person name="Liachko I."/>
            <person name="Sullivan S."/>
            <person name="Sone E.D."/>
            <person name="Koren S."/>
            <person name="Silverstein K.A.T."/>
            <person name="Beckman K.B."/>
            <person name="Gohl D.M."/>
        </authorList>
    </citation>
    <scope>NUCLEOTIDE SEQUENCE</scope>
    <source>
        <strain evidence="1">Duluth1</strain>
        <tissue evidence="1">Whole animal</tissue>
    </source>
</reference>
<evidence type="ECO:0000313" key="1">
    <source>
        <dbReference type="EMBL" id="KAH3815884.1"/>
    </source>
</evidence>
<keyword evidence="2" id="KW-1185">Reference proteome</keyword>